<dbReference type="InterPro" id="IPR029063">
    <property type="entry name" value="SAM-dependent_MTases_sf"/>
</dbReference>
<dbReference type="PANTHER" id="PTHR11558">
    <property type="entry name" value="SPERMIDINE/SPERMINE SYNTHASE"/>
    <property type="match status" value="1"/>
</dbReference>
<evidence type="ECO:0000256" key="3">
    <source>
        <dbReference type="PROSITE-ProRule" id="PRU00354"/>
    </source>
</evidence>
<dbReference type="Proteomes" id="UP001516023">
    <property type="component" value="Unassembled WGS sequence"/>
</dbReference>
<keyword evidence="3" id="KW-0620">Polyamine biosynthesis</keyword>
<dbReference type="Pfam" id="PF01564">
    <property type="entry name" value="Spermine_synth"/>
    <property type="match status" value="1"/>
</dbReference>
<accession>A0ABD3P6F9</accession>
<dbReference type="InterPro" id="IPR030373">
    <property type="entry name" value="PABS_CS"/>
</dbReference>
<feature type="active site" description="Proton acceptor" evidence="3">
    <location>
        <position position="504"/>
    </location>
</feature>
<dbReference type="InterPro" id="IPR046341">
    <property type="entry name" value="SET_dom_sf"/>
</dbReference>
<gene>
    <name evidence="8" type="ORF">HJC23_013552</name>
</gene>
<dbReference type="Gene3D" id="2.170.270.10">
    <property type="entry name" value="SET domain"/>
    <property type="match status" value="1"/>
</dbReference>
<feature type="domain" description="PABS" evidence="7">
    <location>
        <begin position="298"/>
        <end position="597"/>
    </location>
</feature>
<sequence>MCQAQPHPIGIKSRPILVVKLSIALLLLPIGLLVIVSFLAGCTVRFLCHWSSLDISQLNGATLGGNGSAPFFYNDCFHAQTSSLTDVFTAQNNSSSSSNNNKEVMAYAQHVQVQLHLPPNHVAISFNETKWIEIMHVMERTGQNSTRFTYSHHCSTTSTKHVSCLGISLGGHIVVHILQPSDNSCTVVVMMDVLFRWEDEEYHVDHHTVENYTTLQQHPTQEQQQHRIDSLLETITTLFPNVPRQWSHKLRGYRESSSYLRHGNPLDQEMGVDVLRRREDKRLLLYKRTRFQNVHVYELPWRGRSSSFPATENGDRTTRIKEDRNATANHQEQQQRTPPHKDRALYLDGVLQSSLRGDAPYHEGLVHPGMLSHSNPQRVAIIGGGEGATLREVLKHRTVKHVVMLEIDEGLMGVAREVLGEWSDCSDIRMIHEEVEEEKDETESDNSCFDDERVDVHFVDAFQWFIDHYYYHQEEDTNHGILPMINTTTTTTSENELFDVIIMDALDPDDFVDFADKLYNNTPFIQSLYNALSPDGVFVVQLGASPDIVDPSDENGPFKNRANMISKLEYLGFQSIHIYEEGHCHFYHPWSILVAFKTYATRGNWYRNAAELQIQLHRRVWGTKSGRPALSHVDAATMYSYQIPPKSFESVYCRQENEPEECEEYNGFWPDVVNVPITEVRVQKSGVSESAGRGVFAVKDIPRDATIALEEGTRAFHVAPSTWKVLDAVYEWSDENDFGGIEDKLSAMKYFIEGNVLLWIRLSIDGKGETHHTIDSGLMTFSNHGCNGSYNYGDEFHELTEGSIDLSLEEIPEDHDCTAKPYSPIQERHLRQILSAGDVALREIKAGEEILVNYVMFANPDEWTDEVRRLRDQCAGSVVGDVSEYESRVFDGRRA</sequence>
<name>A0ABD3P6F9_9STRA</name>
<dbReference type="AlphaFoldDB" id="A0ABD3P6F9"/>
<dbReference type="PROSITE" id="PS50280">
    <property type="entry name" value="SET"/>
    <property type="match status" value="1"/>
</dbReference>
<evidence type="ECO:0000313" key="9">
    <source>
        <dbReference type="Proteomes" id="UP001516023"/>
    </source>
</evidence>
<keyword evidence="9" id="KW-1185">Reference proteome</keyword>
<dbReference type="SUPFAM" id="SSF53335">
    <property type="entry name" value="S-adenosyl-L-methionine-dependent methyltransferases"/>
    <property type="match status" value="1"/>
</dbReference>
<dbReference type="GO" id="GO:0016740">
    <property type="term" value="F:transferase activity"/>
    <property type="evidence" value="ECO:0007669"/>
    <property type="project" value="UniProtKB-UniRule"/>
</dbReference>
<feature type="compositionally biased region" description="Polar residues" evidence="4">
    <location>
        <begin position="326"/>
        <end position="337"/>
    </location>
</feature>
<evidence type="ECO:0000256" key="4">
    <source>
        <dbReference type="SAM" id="MobiDB-lite"/>
    </source>
</evidence>
<dbReference type="InterPro" id="IPR001214">
    <property type="entry name" value="SET_dom"/>
</dbReference>
<dbReference type="HAMAP" id="MF_00198">
    <property type="entry name" value="Spermidine_synth"/>
    <property type="match status" value="1"/>
</dbReference>
<dbReference type="InterPro" id="IPR030374">
    <property type="entry name" value="PABS"/>
</dbReference>
<comment type="similarity">
    <text evidence="1">Belongs to the spermidine/spermine synthase family.</text>
</comment>
<dbReference type="PROSITE" id="PS01330">
    <property type="entry name" value="PABS_1"/>
    <property type="match status" value="1"/>
</dbReference>
<keyword evidence="2 3" id="KW-0808">Transferase</keyword>
<feature type="domain" description="SET" evidence="6">
    <location>
        <begin position="678"/>
        <end position="855"/>
    </location>
</feature>
<dbReference type="Gene3D" id="3.40.50.150">
    <property type="entry name" value="Vaccinia Virus protein VP39"/>
    <property type="match status" value="1"/>
</dbReference>
<evidence type="ECO:0000259" key="6">
    <source>
        <dbReference type="PROSITE" id="PS50280"/>
    </source>
</evidence>
<evidence type="ECO:0000256" key="2">
    <source>
        <dbReference type="ARBA" id="ARBA00022679"/>
    </source>
</evidence>
<keyword evidence="5" id="KW-0812">Transmembrane</keyword>
<reference evidence="8 9" key="1">
    <citation type="journal article" date="2020" name="G3 (Bethesda)">
        <title>Improved Reference Genome for Cyclotella cryptica CCMP332, a Model for Cell Wall Morphogenesis, Salinity Adaptation, and Lipid Production in Diatoms (Bacillariophyta).</title>
        <authorList>
            <person name="Roberts W.R."/>
            <person name="Downey K.M."/>
            <person name="Ruck E.C."/>
            <person name="Traller J.C."/>
            <person name="Alverson A.J."/>
        </authorList>
    </citation>
    <scope>NUCLEOTIDE SEQUENCE [LARGE SCALE GENOMIC DNA]</scope>
    <source>
        <strain evidence="8 9">CCMP332</strain>
    </source>
</reference>
<evidence type="ECO:0000256" key="5">
    <source>
        <dbReference type="SAM" id="Phobius"/>
    </source>
</evidence>
<dbReference type="PROSITE" id="PS51006">
    <property type="entry name" value="PABS_2"/>
    <property type="match status" value="1"/>
</dbReference>
<feature type="transmembrane region" description="Helical" evidence="5">
    <location>
        <begin position="21"/>
        <end position="47"/>
    </location>
</feature>
<protein>
    <recommendedName>
        <fullName evidence="10">SET domain-containing protein</fullName>
    </recommendedName>
</protein>
<comment type="caution">
    <text evidence="8">The sequence shown here is derived from an EMBL/GenBank/DDBJ whole genome shotgun (WGS) entry which is preliminary data.</text>
</comment>
<evidence type="ECO:0000259" key="7">
    <source>
        <dbReference type="PROSITE" id="PS51006"/>
    </source>
</evidence>
<dbReference type="SUPFAM" id="SSF82199">
    <property type="entry name" value="SET domain"/>
    <property type="match status" value="1"/>
</dbReference>
<evidence type="ECO:0008006" key="10">
    <source>
        <dbReference type="Google" id="ProtNLM"/>
    </source>
</evidence>
<proteinExistence type="inferred from homology"/>
<feature type="region of interest" description="Disordered" evidence="4">
    <location>
        <begin position="324"/>
        <end position="343"/>
    </location>
</feature>
<dbReference type="EMBL" id="JABMIG020000266">
    <property type="protein sequence ID" value="KAL3783209.1"/>
    <property type="molecule type" value="Genomic_DNA"/>
</dbReference>
<keyword evidence="5" id="KW-0472">Membrane</keyword>
<dbReference type="PANTHER" id="PTHR11558:SF11">
    <property type="entry name" value="SPERMIDINE SYNTHASE"/>
    <property type="match status" value="1"/>
</dbReference>
<evidence type="ECO:0000256" key="1">
    <source>
        <dbReference type="ARBA" id="ARBA00007867"/>
    </source>
</evidence>
<organism evidence="8 9">
    <name type="scientific">Cyclotella cryptica</name>
    <dbReference type="NCBI Taxonomy" id="29204"/>
    <lineage>
        <taxon>Eukaryota</taxon>
        <taxon>Sar</taxon>
        <taxon>Stramenopiles</taxon>
        <taxon>Ochrophyta</taxon>
        <taxon>Bacillariophyta</taxon>
        <taxon>Coscinodiscophyceae</taxon>
        <taxon>Thalassiosirophycidae</taxon>
        <taxon>Stephanodiscales</taxon>
        <taxon>Stephanodiscaceae</taxon>
        <taxon>Cyclotella</taxon>
    </lineage>
</organism>
<dbReference type="GO" id="GO:0006596">
    <property type="term" value="P:polyamine biosynthetic process"/>
    <property type="evidence" value="ECO:0007669"/>
    <property type="project" value="UniProtKB-UniRule"/>
</dbReference>
<evidence type="ECO:0000313" key="8">
    <source>
        <dbReference type="EMBL" id="KAL3783209.1"/>
    </source>
</evidence>
<dbReference type="InterPro" id="IPR001045">
    <property type="entry name" value="Spermi_synthase"/>
</dbReference>
<keyword evidence="5" id="KW-1133">Transmembrane helix</keyword>